<feature type="compositionally biased region" description="Low complexity" evidence="1">
    <location>
        <begin position="1"/>
        <end position="13"/>
    </location>
</feature>
<name>A0ABT5C1E4_9BACT</name>
<evidence type="ECO:0000313" key="3">
    <source>
        <dbReference type="Proteomes" id="UP001217485"/>
    </source>
</evidence>
<proteinExistence type="predicted"/>
<gene>
    <name evidence="2" type="ORF">POL72_21035</name>
</gene>
<dbReference type="RefSeq" id="WP_272097272.1">
    <property type="nucleotide sequence ID" value="NZ_JAQNDK010000002.1"/>
</dbReference>
<accession>A0ABT5C1E4</accession>
<feature type="region of interest" description="Disordered" evidence="1">
    <location>
        <begin position="1"/>
        <end position="28"/>
    </location>
</feature>
<evidence type="ECO:0000256" key="1">
    <source>
        <dbReference type="SAM" id="MobiDB-lite"/>
    </source>
</evidence>
<comment type="caution">
    <text evidence="2">The sequence shown here is derived from an EMBL/GenBank/DDBJ whole genome shotgun (WGS) entry which is preliminary data.</text>
</comment>
<reference evidence="2 3" key="1">
    <citation type="submission" date="2023-01" db="EMBL/GenBank/DDBJ databases">
        <title>Minimal conservation of predation-associated metabolite biosynthetic gene clusters underscores biosynthetic potential of Myxococcota including descriptions for ten novel species: Archangium lansinium sp. nov., Myxococcus landrumus sp. nov., Nannocystis bai.</title>
        <authorList>
            <person name="Ahearne A."/>
            <person name="Stevens C."/>
            <person name="Dowd S."/>
        </authorList>
    </citation>
    <scope>NUCLEOTIDE SEQUENCE [LARGE SCALE GENOMIC DNA]</scope>
    <source>
        <strain evidence="2 3">WIWO2</strain>
    </source>
</reference>
<dbReference type="EMBL" id="JAQNDK010000002">
    <property type="protein sequence ID" value="MDC0680240.1"/>
    <property type="molecule type" value="Genomic_DNA"/>
</dbReference>
<protein>
    <submittedName>
        <fullName evidence="2">Uncharacterized protein</fullName>
    </submittedName>
</protein>
<keyword evidence="3" id="KW-1185">Reference proteome</keyword>
<evidence type="ECO:0000313" key="2">
    <source>
        <dbReference type="EMBL" id="MDC0680240.1"/>
    </source>
</evidence>
<organism evidence="2 3">
    <name type="scientific">Sorangium atrum</name>
    <dbReference type="NCBI Taxonomy" id="2995308"/>
    <lineage>
        <taxon>Bacteria</taxon>
        <taxon>Pseudomonadati</taxon>
        <taxon>Myxococcota</taxon>
        <taxon>Polyangia</taxon>
        <taxon>Polyangiales</taxon>
        <taxon>Polyangiaceae</taxon>
        <taxon>Sorangium</taxon>
    </lineage>
</organism>
<dbReference type="Proteomes" id="UP001217485">
    <property type="component" value="Unassembled WGS sequence"/>
</dbReference>
<sequence length="86" mass="8522">MERLGPGSDDAAPAPRPSAPPAKGGVSPEQALLASVEARLSASLSKTAVAAVLAPLHEAVAPGAKVDPAKLVATFETIEDLLEAVG</sequence>